<evidence type="ECO:0000313" key="3">
    <source>
        <dbReference type="Proteomes" id="UP001317259"/>
    </source>
</evidence>
<reference evidence="2 3" key="1">
    <citation type="submission" date="2022-04" db="EMBL/GenBank/DDBJ databases">
        <title>Genome draft of Actinomadura sp. ATCC 31491.</title>
        <authorList>
            <person name="Shi X."/>
            <person name="Du Y."/>
        </authorList>
    </citation>
    <scope>NUCLEOTIDE SEQUENCE [LARGE SCALE GENOMIC DNA]</scope>
    <source>
        <strain evidence="2 3">ATCC 31491</strain>
    </source>
</reference>
<protein>
    <submittedName>
        <fullName evidence="2">Uncharacterized protein</fullName>
    </submittedName>
</protein>
<feature type="region of interest" description="Disordered" evidence="1">
    <location>
        <begin position="1"/>
        <end position="22"/>
    </location>
</feature>
<keyword evidence="3" id="KW-1185">Reference proteome</keyword>
<comment type="caution">
    <text evidence="2">The sequence shown here is derived from an EMBL/GenBank/DDBJ whole genome shotgun (WGS) entry which is preliminary data.</text>
</comment>
<name>A0ABT0FTR4_9ACTN</name>
<dbReference type="Proteomes" id="UP001317259">
    <property type="component" value="Unassembled WGS sequence"/>
</dbReference>
<gene>
    <name evidence="2" type="ORF">MF672_018295</name>
</gene>
<evidence type="ECO:0000313" key="2">
    <source>
        <dbReference type="EMBL" id="MCK2215727.1"/>
    </source>
</evidence>
<dbReference type="EMBL" id="JAKRKC020000001">
    <property type="protein sequence ID" value="MCK2215727.1"/>
    <property type="molecule type" value="Genomic_DNA"/>
</dbReference>
<dbReference type="RefSeq" id="WP_242384169.1">
    <property type="nucleotide sequence ID" value="NZ_JAKRKC020000001.1"/>
</dbReference>
<proteinExistence type="predicted"/>
<organism evidence="2 3">
    <name type="scientific">Actinomadura luzonensis</name>
    <dbReference type="NCBI Taxonomy" id="2805427"/>
    <lineage>
        <taxon>Bacteria</taxon>
        <taxon>Bacillati</taxon>
        <taxon>Actinomycetota</taxon>
        <taxon>Actinomycetes</taxon>
        <taxon>Streptosporangiales</taxon>
        <taxon>Thermomonosporaceae</taxon>
        <taxon>Actinomadura</taxon>
    </lineage>
</organism>
<sequence>MSKSRHPGGQPAARPPDVPDRGPWRLLGKLMERFLLAVIALHLARRAFGRRRRRPRPDA</sequence>
<accession>A0ABT0FTR4</accession>
<evidence type="ECO:0000256" key="1">
    <source>
        <dbReference type="SAM" id="MobiDB-lite"/>
    </source>
</evidence>